<gene>
    <name evidence="1" type="primary">GAS2L1</name>
</gene>
<accession>A0AC11AN34</accession>
<evidence type="ECO:0000313" key="1">
    <source>
        <dbReference type="Ensembl" id="ENSOARP00020001913.2"/>
    </source>
</evidence>
<organism evidence="1">
    <name type="scientific">Ovis aries</name>
    <name type="common">Sheep</name>
    <dbReference type="NCBI Taxonomy" id="9940"/>
    <lineage>
        <taxon>Eukaryota</taxon>
        <taxon>Metazoa</taxon>
        <taxon>Chordata</taxon>
        <taxon>Craniata</taxon>
        <taxon>Vertebrata</taxon>
        <taxon>Euteleostomi</taxon>
        <taxon>Mammalia</taxon>
        <taxon>Eutheria</taxon>
        <taxon>Laurasiatheria</taxon>
        <taxon>Artiodactyla</taxon>
        <taxon>Ruminantia</taxon>
        <taxon>Pecora</taxon>
        <taxon>Bovidae</taxon>
        <taxon>Caprinae</taxon>
        <taxon>Ovis</taxon>
    </lineage>
</organism>
<sequence length="454" mass="47984">MADPVAGIAGSAAKSVRPFRSSEAYVEAMKEDLAEWLNALYGLGLPSGGDGFLTGLATGTTLCQHANAVTDAARAMAAARPARGVAFQAHSVVPGSFMARDNVATFIGWCRAELGVPEVLMFETEDLVLRKNEKSVVLCLLEVARRGARLGLLAPRLVQFEQEIERELRAAPSASNTPSAGEDTTETPAASGAPARGPRMTPSDLRNLDELVREILGRCTCPDQFPMIKVSEGKYRVGDSSLLIFVRVLRSHVMVRVGGGWDTLEHYLDKHDPCRCSSAAHRPPQPRTRTFSPQRVSPSPSPRAGSPAPGGERRGSRPEVTPIGLRSSKEGPETPLSSSSSSLSVLGSKCGQPGDSGRMANGLPGPRGPALSSSSDEGSPCPGVGGPPDAPGSPLAGPEPLRTWARGRMDTQPDRKPSRIPTPRGPRRPPGPTGSGTWHALHSVSPKTEPDSWM</sequence>
<reference evidence="1" key="1">
    <citation type="submission" date="2020-11" db="EMBL/GenBank/DDBJ databases">
        <authorList>
            <person name="Davenport K.M."/>
            <person name="Bickhart D.M."/>
            <person name="Smith T.P.L."/>
            <person name="Murdoch B.M."/>
            <person name="Rosen B.D."/>
        </authorList>
    </citation>
    <scope>NUCLEOTIDE SEQUENCE [LARGE SCALE GENOMIC DNA]</scope>
    <source>
        <strain evidence="1">OAR_USU_Benz2616</strain>
    </source>
</reference>
<reference evidence="1" key="2">
    <citation type="submission" date="2025-08" db="UniProtKB">
        <authorList>
            <consortium name="Ensembl"/>
        </authorList>
    </citation>
    <scope>IDENTIFICATION</scope>
</reference>
<reference evidence="1" key="3">
    <citation type="submission" date="2025-09" db="UniProtKB">
        <authorList>
            <consortium name="Ensembl"/>
        </authorList>
    </citation>
    <scope>IDENTIFICATION</scope>
</reference>
<name>A0AC11AN34_SHEEP</name>
<dbReference type="Ensembl" id="ENSOART00020002287.2">
    <property type="protein sequence ID" value="ENSOARP00020001913.2"/>
    <property type="gene ID" value="ENSOARG00020009571.2"/>
</dbReference>
<protein>
    <submittedName>
        <fullName evidence="1">Growth arrest specific 2 like 1</fullName>
    </submittedName>
</protein>
<proteinExistence type="predicted"/>